<feature type="signal peptide" evidence="1">
    <location>
        <begin position="1"/>
        <end position="18"/>
    </location>
</feature>
<sequence>MKYAVLLSALLAASPAMANSLDIGDGQSQFAIYDTDKVTKLYLGGSGSSRVAISQEFADIVDSFNLQERHIEPLLAAVLGGRGWNNIHGLPGVELGFLNPNSFSLKLHTGKGPVDTVVFQGAAVEGIINSVARGNVDIKNNQSQFAEFYSDGSGNIWIGGGRSDAVRNVSEEFAEITGGSKIHCDQRGNREVEGLFAGLVEDSGWNDPHGIENARLAGLTDTSYTIEFGAAGPTTKRITFTGSCATDAIEAVDLGLINNGDKNSRFATFDFDIKAKWTMLGTGRYVTDEFIALAGKNNMDLNGAVALFNALTEHKNGGVEGVELVGITPTSFAIAVHSPNHPMVQTLLIKGAGIEAAIAAKMDSLFGE</sequence>
<evidence type="ECO:0000313" key="3">
    <source>
        <dbReference type="Proteomes" id="UP000184268"/>
    </source>
</evidence>
<proteinExistence type="predicted"/>
<name>A0A1M5P6X7_9GAMM</name>
<reference evidence="2 3" key="1">
    <citation type="submission" date="2016-11" db="EMBL/GenBank/DDBJ databases">
        <authorList>
            <person name="Jaros S."/>
            <person name="Januszkiewicz K."/>
            <person name="Wedrychowicz H."/>
        </authorList>
    </citation>
    <scope>NUCLEOTIDE SEQUENCE [LARGE SCALE GENOMIC DNA]</scope>
    <source>
        <strain evidence="2 3">DSM 16917</strain>
    </source>
</reference>
<dbReference type="Proteomes" id="UP000184268">
    <property type="component" value="Unassembled WGS sequence"/>
</dbReference>
<protein>
    <submittedName>
        <fullName evidence="2">Uncharacterized protein</fullName>
    </submittedName>
</protein>
<accession>A0A1M5P6X7</accession>
<dbReference type="EMBL" id="FQXG01000001">
    <property type="protein sequence ID" value="SHG97581.1"/>
    <property type="molecule type" value="Genomic_DNA"/>
</dbReference>
<dbReference type="AlphaFoldDB" id="A0A1M5P6X7"/>
<keyword evidence="3" id="KW-1185">Reference proteome</keyword>
<dbReference type="OrthoDB" id="9958444at2"/>
<evidence type="ECO:0000256" key="1">
    <source>
        <dbReference type="SAM" id="SignalP"/>
    </source>
</evidence>
<organism evidence="2 3">
    <name type="scientific">Ferrimonas marina</name>
    <dbReference type="NCBI Taxonomy" id="299255"/>
    <lineage>
        <taxon>Bacteria</taxon>
        <taxon>Pseudomonadati</taxon>
        <taxon>Pseudomonadota</taxon>
        <taxon>Gammaproteobacteria</taxon>
        <taxon>Alteromonadales</taxon>
        <taxon>Ferrimonadaceae</taxon>
        <taxon>Ferrimonas</taxon>
    </lineage>
</organism>
<feature type="chain" id="PRO_5009912848" evidence="1">
    <location>
        <begin position="19"/>
        <end position="368"/>
    </location>
</feature>
<dbReference type="RefSeq" id="WP_067658727.1">
    <property type="nucleotide sequence ID" value="NZ_FQXG01000001.1"/>
</dbReference>
<evidence type="ECO:0000313" key="2">
    <source>
        <dbReference type="EMBL" id="SHG97581.1"/>
    </source>
</evidence>
<keyword evidence="1" id="KW-0732">Signal</keyword>
<gene>
    <name evidence="2" type="ORF">SAMN02745129_1313</name>
</gene>